<feature type="domain" description="HTH cro/C1-type" evidence="1">
    <location>
        <begin position="10"/>
        <end position="64"/>
    </location>
</feature>
<dbReference type="Pfam" id="PF01381">
    <property type="entry name" value="HTH_3"/>
    <property type="match status" value="1"/>
</dbReference>
<evidence type="ECO:0000313" key="3">
    <source>
        <dbReference type="Proteomes" id="UP000279089"/>
    </source>
</evidence>
<dbReference type="InterPro" id="IPR010982">
    <property type="entry name" value="Lambda_DNA-bd_dom_sf"/>
</dbReference>
<dbReference type="GO" id="GO:0003677">
    <property type="term" value="F:DNA binding"/>
    <property type="evidence" value="ECO:0007669"/>
    <property type="project" value="InterPro"/>
</dbReference>
<evidence type="ECO:0000313" key="2">
    <source>
        <dbReference type="EMBL" id="RPD40521.1"/>
    </source>
</evidence>
<name>A0A3N4MAD4_9BACT</name>
<dbReference type="SMART" id="SM00530">
    <property type="entry name" value="HTH_XRE"/>
    <property type="match status" value="1"/>
</dbReference>
<dbReference type="InterPro" id="IPR051082">
    <property type="entry name" value="Pentapeptide-BTB/POZ_domain"/>
</dbReference>
<dbReference type="RefSeq" id="WP_120517161.1">
    <property type="nucleotide sequence ID" value="NZ_QXZY01000008.1"/>
</dbReference>
<dbReference type="PANTHER" id="PTHR14136:SF17">
    <property type="entry name" value="BTB_POZ DOMAIN-CONTAINING PROTEIN KCTD9"/>
    <property type="match status" value="1"/>
</dbReference>
<dbReference type="InterPro" id="IPR001646">
    <property type="entry name" value="5peptide_repeat"/>
</dbReference>
<proteinExistence type="predicted"/>
<dbReference type="Pfam" id="PF13599">
    <property type="entry name" value="Pentapeptide_4"/>
    <property type="match status" value="1"/>
</dbReference>
<comment type="caution">
    <text evidence="2">The sequence shown here is derived from an EMBL/GenBank/DDBJ whole genome shotgun (WGS) entry which is preliminary data.</text>
</comment>
<organism evidence="2 3">
    <name type="scientific">Chitinophaga barathri</name>
    <dbReference type="NCBI Taxonomy" id="1647451"/>
    <lineage>
        <taxon>Bacteria</taxon>
        <taxon>Pseudomonadati</taxon>
        <taxon>Bacteroidota</taxon>
        <taxon>Chitinophagia</taxon>
        <taxon>Chitinophagales</taxon>
        <taxon>Chitinophagaceae</taxon>
        <taxon>Chitinophaga</taxon>
    </lineage>
</organism>
<dbReference type="SUPFAM" id="SSF141571">
    <property type="entry name" value="Pentapeptide repeat-like"/>
    <property type="match status" value="1"/>
</dbReference>
<accession>A0A3N4MAD4</accession>
<dbReference type="PANTHER" id="PTHR14136">
    <property type="entry name" value="BTB_POZ DOMAIN-CONTAINING PROTEIN KCTD9"/>
    <property type="match status" value="1"/>
</dbReference>
<evidence type="ECO:0000259" key="1">
    <source>
        <dbReference type="PROSITE" id="PS50943"/>
    </source>
</evidence>
<gene>
    <name evidence="2" type="ORF">EG028_14545</name>
</gene>
<dbReference type="Proteomes" id="UP000279089">
    <property type="component" value="Unassembled WGS sequence"/>
</dbReference>
<dbReference type="Pfam" id="PF00805">
    <property type="entry name" value="Pentapeptide"/>
    <property type="match status" value="1"/>
</dbReference>
<dbReference type="AlphaFoldDB" id="A0A3N4MAD4"/>
<dbReference type="SUPFAM" id="SSF47413">
    <property type="entry name" value="lambda repressor-like DNA-binding domains"/>
    <property type="match status" value="1"/>
</dbReference>
<dbReference type="Gene3D" id="1.10.260.40">
    <property type="entry name" value="lambda repressor-like DNA-binding domains"/>
    <property type="match status" value="1"/>
</dbReference>
<protein>
    <submittedName>
        <fullName evidence="2">Helix-turn-helix domain-containing protein</fullName>
    </submittedName>
</protein>
<keyword evidence="3" id="KW-1185">Reference proteome</keyword>
<sequence>MDTKLIGGKIAKARKEKNMSQAQLAQLLFISQQAVGKWERGESIPDIVTLNRLAEIFGVDLNYFSENFPSTADETAVKMSVAIDSNIEQAAQEEVASLPGSERQLLTDFSASNLAESDFAGVTAHKSKFDASTLLGSDFSGADLTGSSFKVGNARGANFDGANLTDCNFSILDLVDASFNKTILVRTEFNKTELTRAKFTNVTLIDVKLIMIDLRNTVFEKCTFSGVDFKYCDLRGTCLDGLTFTGVRFDKAALNEATFKGTTLRNVSFIPTFALTNKYYRAIKTICFDGAKMDKLTYAALKGIGADLSKVTII</sequence>
<dbReference type="InterPro" id="IPR001387">
    <property type="entry name" value="Cro/C1-type_HTH"/>
</dbReference>
<dbReference type="CDD" id="cd00093">
    <property type="entry name" value="HTH_XRE"/>
    <property type="match status" value="1"/>
</dbReference>
<dbReference type="OrthoDB" id="9812495at2"/>
<dbReference type="Gene3D" id="2.160.20.80">
    <property type="entry name" value="E3 ubiquitin-protein ligase SopA"/>
    <property type="match status" value="2"/>
</dbReference>
<dbReference type="PROSITE" id="PS50943">
    <property type="entry name" value="HTH_CROC1"/>
    <property type="match status" value="1"/>
</dbReference>
<dbReference type="EMBL" id="RMBX01000007">
    <property type="protein sequence ID" value="RPD40521.1"/>
    <property type="molecule type" value="Genomic_DNA"/>
</dbReference>
<reference evidence="3" key="1">
    <citation type="submission" date="2018-11" db="EMBL/GenBank/DDBJ databases">
        <title>Chitinophaga lutea sp.nov., isolate from arsenic contaminated soil.</title>
        <authorList>
            <person name="Zong Y."/>
        </authorList>
    </citation>
    <scope>NUCLEOTIDE SEQUENCE [LARGE SCALE GENOMIC DNA]</scope>
    <source>
        <strain evidence="3">YLT18</strain>
    </source>
</reference>